<proteinExistence type="predicted"/>
<dbReference type="InterPro" id="IPR013783">
    <property type="entry name" value="Ig-like_fold"/>
</dbReference>
<keyword evidence="1" id="KW-0732">Signal</keyword>
<dbReference type="PROSITE" id="PS51257">
    <property type="entry name" value="PROKAR_LIPOPROTEIN"/>
    <property type="match status" value="1"/>
</dbReference>
<gene>
    <name evidence="2" type="ORF">MQE35_13485</name>
</gene>
<evidence type="ECO:0000313" key="2">
    <source>
        <dbReference type="EMBL" id="UOB16745.1"/>
    </source>
</evidence>
<organism evidence="2 3">
    <name type="scientific">Abyssalbus ytuae</name>
    <dbReference type="NCBI Taxonomy" id="2926907"/>
    <lineage>
        <taxon>Bacteria</taxon>
        <taxon>Pseudomonadati</taxon>
        <taxon>Bacteroidota</taxon>
        <taxon>Flavobacteriia</taxon>
        <taxon>Flavobacteriales</taxon>
        <taxon>Flavobacteriaceae</taxon>
        <taxon>Abyssalbus</taxon>
    </lineage>
</organism>
<name>A0A9E6ZM02_9FLAO</name>
<dbReference type="Gene3D" id="2.60.120.430">
    <property type="entry name" value="Galactose-binding lectin"/>
    <property type="match status" value="1"/>
</dbReference>
<dbReference type="Proteomes" id="UP000831290">
    <property type="component" value="Chromosome"/>
</dbReference>
<protein>
    <recommendedName>
        <fullName evidence="4">IPT/TIG domain-containing protein</fullName>
    </recommendedName>
</protein>
<evidence type="ECO:0000256" key="1">
    <source>
        <dbReference type="SAM" id="SignalP"/>
    </source>
</evidence>
<dbReference type="EMBL" id="CP094358">
    <property type="protein sequence ID" value="UOB16745.1"/>
    <property type="molecule type" value="Genomic_DNA"/>
</dbReference>
<dbReference type="RefSeq" id="WP_255841983.1">
    <property type="nucleotide sequence ID" value="NZ_CP094358.1"/>
</dbReference>
<keyword evidence="3" id="KW-1185">Reference proteome</keyword>
<dbReference type="InterPro" id="IPR008979">
    <property type="entry name" value="Galactose-bd-like_sf"/>
</dbReference>
<reference evidence="2" key="1">
    <citation type="submission" date="2022-03" db="EMBL/GenBank/DDBJ databases">
        <title>Description of Abyssus ytuae gen. nov., sp. nov., a novel member of the family Flavobacteriaceae isolated from the sediment of Mariana Trench.</title>
        <authorList>
            <person name="Zhang J."/>
            <person name="Xu X."/>
        </authorList>
    </citation>
    <scope>NUCLEOTIDE SEQUENCE</scope>
    <source>
        <strain evidence="2">MT3330</strain>
    </source>
</reference>
<evidence type="ECO:0008006" key="4">
    <source>
        <dbReference type="Google" id="ProtNLM"/>
    </source>
</evidence>
<dbReference type="AlphaFoldDB" id="A0A9E6ZM02"/>
<dbReference type="Gene3D" id="2.60.40.10">
    <property type="entry name" value="Immunoglobulins"/>
    <property type="match status" value="2"/>
</dbReference>
<sequence>MKRFKILIKTLSFLIPVLSFQLFSTSCENEFNDPESFDINTNPPVITSIAEARENTPVEQGVLENIYYIKGKNLGSITSLKYNGYEAGFNPVFVTDNLIISTIPAEAPAVSEINKVRVQTPYGVAEYDFRLLTIESFETGNDGTSDIVTLYGGDFSALEKVIFFSGSEENNNLVETEAEVVDYGAGFITVRVPEGTTQAFIRVNTTLGASTVSESYGFNFPLFVDSINPDWHIDGWNNDGSGVTDEVAIGQYSVKANLVGWGGLNFQVNDDDHNLGAKFDNYSTLVFKAYATEANQQLVLDVNDGEVHWDGENAIEISNPDYGWEPGDWTPVEIKLSDLYPGGTEPTTIWRMYFQIEQGTFYIDDMGFLE</sequence>
<dbReference type="SUPFAM" id="SSF49785">
    <property type="entry name" value="Galactose-binding domain-like"/>
    <property type="match status" value="1"/>
</dbReference>
<feature type="signal peptide" evidence="1">
    <location>
        <begin position="1"/>
        <end position="24"/>
    </location>
</feature>
<accession>A0A9E6ZM02</accession>
<feature type="chain" id="PRO_5039261578" description="IPT/TIG domain-containing protein" evidence="1">
    <location>
        <begin position="25"/>
        <end position="370"/>
    </location>
</feature>
<dbReference type="KEGG" id="fbm:MQE35_13485"/>
<evidence type="ECO:0000313" key="3">
    <source>
        <dbReference type="Proteomes" id="UP000831290"/>
    </source>
</evidence>